<keyword evidence="2" id="KW-1185">Reference proteome</keyword>
<evidence type="ECO:0000313" key="2">
    <source>
        <dbReference type="Proteomes" id="UP000295818"/>
    </source>
</evidence>
<dbReference type="InterPro" id="IPR036249">
    <property type="entry name" value="Thioredoxin-like_sf"/>
</dbReference>
<gene>
    <name evidence="1" type="ORF">EV644_105316</name>
</gene>
<accession>A0ABY2BLN4</accession>
<comment type="caution">
    <text evidence="1">The sequence shown here is derived from an EMBL/GenBank/DDBJ whole genome shotgun (WGS) entry which is preliminary data.</text>
</comment>
<dbReference type="Gene3D" id="3.40.30.10">
    <property type="entry name" value="Glutaredoxin"/>
    <property type="match status" value="1"/>
</dbReference>
<dbReference type="EMBL" id="SLWM01000005">
    <property type="protein sequence ID" value="TCO24282.1"/>
    <property type="molecule type" value="Genomic_DNA"/>
</dbReference>
<dbReference type="PROSITE" id="PS51257">
    <property type="entry name" value="PROKAR_LIPOPROTEIN"/>
    <property type="match status" value="1"/>
</dbReference>
<evidence type="ECO:0000313" key="1">
    <source>
        <dbReference type="EMBL" id="TCO24282.1"/>
    </source>
</evidence>
<name>A0ABY2BLN4_9ACTN</name>
<dbReference type="SUPFAM" id="SSF52833">
    <property type="entry name" value="Thioredoxin-like"/>
    <property type="match status" value="1"/>
</dbReference>
<reference evidence="1 2" key="1">
    <citation type="journal article" date="2015" name="Stand. Genomic Sci.">
        <title>Genomic Encyclopedia of Bacterial and Archaeal Type Strains, Phase III: the genomes of soil and plant-associated and newly described type strains.</title>
        <authorList>
            <person name="Whitman W.B."/>
            <person name="Woyke T."/>
            <person name="Klenk H.P."/>
            <person name="Zhou Y."/>
            <person name="Lilburn T.G."/>
            <person name="Beck B.J."/>
            <person name="De Vos P."/>
            <person name="Vandamme P."/>
            <person name="Eisen J.A."/>
            <person name="Garrity G."/>
            <person name="Hugenholtz P."/>
            <person name="Kyrpides N.C."/>
        </authorList>
    </citation>
    <scope>NUCLEOTIDE SEQUENCE [LARGE SCALE GENOMIC DNA]</scope>
    <source>
        <strain evidence="1 2">VKM Ac-2538</strain>
    </source>
</reference>
<organism evidence="1 2">
    <name type="scientific">Kribbella orskensis</name>
    <dbReference type="NCBI Taxonomy" id="2512216"/>
    <lineage>
        <taxon>Bacteria</taxon>
        <taxon>Bacillati</taxon>
        <taxon>Actinomycetota</taxon>
        <taxon>Actinomycetes</taxon>
        <taxon>Propionibacteriales</taxon>
        <taxon>Kribbellaceae</taxon>
        <taxon>Kribbella</taxon>
    </lineage>
</organism>
<proteinExistence type="predicted"/>
<protein>
    <submittedName>
        <fullName evidence="1">AhpC/TSA family protein</fullName>
    </submittedName>
</protein>
<dbReference type="Proteomes" id="UP000295818">
    <property type="component" value="Unassembled WGS sequence"/>
</dbReference>
<sequence>MASRQVCVWWTAVSVMLLVGCGSDPGAGTSATRFPTSGATASATVRGPQPIEVQYLQKFDTDEGGPQVTRYHVITDGGSKVRLKISIYGDPEATVVGEEYLTTWDGNRVLVFSQSNEPPYTVYEAPGEHPDEVQGVMSWASLIWSTTQSSGCTDLKTTKTIIGRAAAGYRCVEPSPEPGAPATSEVWFDQATGILLRHPLMVAEKLVLNPAITATTFSTEPPPGARSVVVAAEHPASGKSKQAPDFTLELVKGGRIGLKDLAGQPFVLAFFPSDLAFDESGDAFPGHREALLKLQTLSGNGTKPRVLAVQEGSLGKPGYPLAVPGLTLPLAHEDTPTVNGLFALASFAFVRADSTIVASYNRVPTEQELTQSLAALR</sequence>